<evidence type="ECO:0000313" key="2">
    <source>
        <dbReference type="Proteomes" id="UP001320209"/>
    </source>
</evidence>
<dbReference type="Proteomes" id="UP001320209">
    <property type="component" value="Chromosome"/>
</dbReference>
<sequence length="57" mass="6648">MGLLFLFALLLVIAYKLRRAFLMSKPQGTIYEKKTDTIELSSREVKIERVEKDDSNQ</sequence>
<proteinExistence type="predicted"/>
<dbReference type="RefSeq" id="WP_236864409.1">
    <property type="nucleotide sequence ID" value="NZ_AP025225.1"/>
</dbReference>
<protein>
    <submittedName>
        <fullName evidence="1">Uncharacterized protein</fullName>
    </submittedName>
</protein>
<name>A0ABM7V8Y0_9PROT</name>
<accession>A0ABM7V8Y0</accession>
<organism evidence="1 2">
    <name type="scientific">Candidatus Hydrogenosomobacter endosymbioticus</name>
    <dbReference type="NCBI Taxonomy" id="2558174"/>
    <lineage>
        <taxon>Bacteria</taxon>
        <taxon>Pseudomonadati</taxon>
        <taxon>Pseudomonadota</taxon>
        <taxon>Alphaproteobacteria</taxon>
        <taxon>Holosporales</taxon>
        <taxon>Holosporaceae</taxon>
        <taxon>Candidatus Hydrogenosomobacter</taxon>
    </lineage>
</organism>
<reference evidence="1" key="1">
    <citation type="submission" date="2021-10" db="EMBL/GenBank/DDBJ databases">
        <title>Genome Sequence of The Candidatus Hydrogeosomobacter endosymbioticus, an Intracellular Bacterial Symbiont of the Anaerobic Ciliate GW7.</title>
        <authorList>
            <person name="Shiohama Y."/>
            <person name="Shinzato N."/>
        </authorList>
    </citation>
    <scope>NUCLEOTIDE SEQUENCE [LARGE SCALE GENOMIC DNA]</scope>
    <source>
        <strain evidence="1">200920</strain>
    </source>
</reference>
<dbReference type="EMBL" id="AP025225">
    <property type="protein sequence ID" value="BDB96225.1"/>
    <property type="molecule type" value="Genomic_DNA"/>
</dbReference>
<keyword evidence="2" id="KW-1185">Reference proteome</keyword>
<evidence type="ECO:0000313" key="1">
    <source>
        <dbReference type="EMBL" id="BDB96225.1"/>
    </source>
</evidence>
<gene>
    <name evidence="1" type="ORF">HYD_3580</name>
</gene>